<proteinExistence type="predicted"/>
<dbReference type="InterPro" id="IPR029044">
    <property type="entry name" value="Nucleotide-diphossugar_trans"/>
</dbReference>
<keyword evidence="2" id="KW-0328">Glycosyltransferase</keyword>
<evidence type="ECO:0000313" key="3">
    <source>
        <dbReference type="Proteomes" id="UP000777303"/>
    </source>
</evidence>
<dbReference type="EC" id="2.4.-.-" evidence="2"/>
<dbReference type="EMBL" id="JAHLFS010000058">
    <property type="protein sequence ID" value="MBU3852009.1"/>
    <property type="molecule type" value="Genomic_DNA"/>
</dbReference>
<dbReference type="Proteomes" id="UP000777303">
    <property type="component" value="Unassembled WGS sequence"/>
</dbReference>
<reference evidence="2" key="1">
    <citation type="journal article" date="2021" name="PeerJ">
        <title>Extensive microbial diversity within the chicken gut microbiome revealed by metagenomics and culture.</title>
        <authorList>
            <person name="Gilroy R."/>
            <person name="Ravi A."/>
            <person name="Getino M."/>
            <person name="Pursley I."/>
            <person name="Horton D.L."/>
            <person name="Alikhan N.F."/>
            <person name="Baker D."/>
            <person name="Gharbi K."/>
            <person name="Hall N."/>
            <person name="Watson M."/>
            <person name="Adriaenssens E.M."/>
            <person name="Foster-Nyarko E."/>
            <person name="Jarju S."/>
            <person name="Secka A."/>
            <person name="Antonio M."/>
            <person name="Oren A."/>
            <person name="Chaudhuri R.R."/>
            <person name="La Ragione R."/>
            <person name="Hildebrand F."/>
            <person name="Pallen M.J."/>
        </authorList>
    </citation>
    <scope>NUCLEOTIDE SEQUENCE</scope>
    <source>
        <strain evidence="2">F6-6636</strain>
    </source>
</reference>
<evidence type="ECO:0000313" key="2">
    <source>
        <dbReference type="EMBL" id="MBU3852009.1"/>
    </source>
</evidence>
<dbReference type="SUPFAM" id="SSF53448">
    <property type="entry name" value="Nucleotide-diphospho-sugar transferases"/>
    <property type="match status" value="1"/>
</dbReference>
<dbReference type="InterPro" id="IPR001173">
    <property type="entry name" value="Glyco_trans_2-like"/>
</dbReference>
<name>A0A948TJZ7_9LACO</name>
<reference evidence="2" key="2">
    <citation type="submission" date="2021-04" db="EMBL/GenBank/DDBJ databases">
        <authorList>
            <person name="Gilroy R."/>
        </authorList>
    </citation>
    <scope>NUCLEOTIDE SEQUENCE</scope>
    <source>
        <strain evidence="2">F6-6636</strain>
    </source>
</reference>
<dbReference type="PANTHER" id="PTHR43685:SF2">
    <property type="entry name" value="GLYCOSYLTRANSFERASE 2-LIKE DOMAIN-CONTAINING PROTEIN"/>
    <property type="match status" value="1"/>
</dbReference>
<dbReference type="AlphaFoldDB" id="A0A948TJZ7"/>
<evidence type="ECO:0000259" key="1">
    <source>
        <dbReference type="Pfam" id="PF00535"/>
    </source>
</evidence>
<dbReference type="InterPro" id="IPR050834">
    <property type="entry name" value="Glycosyltransf_2"/>
</dbReference>
<comment type="caution">
    <text evidence="2">The sequence shown here is derived from an EMBL/GenBank/DDBJ whole genome shotgun (WGS) entry which is preliminary data.</text>
</comment>
<keyword evidence="2" id="KW-0808">Transferase</keyword>
<sequence length="305" mass="35412">MLSYTTVIVTFNRKKAIRNALLKQFKQTYPAQKIIVVDNASTDGTYEYIEDIINDNQDKVRYLKLKENLGGSGGFYYGMKAALQENTDLIAISDDDASYDKDYFEKIIHVAEQKPKTMAFCGAMYRNDKLEPMTAKFLVNENTLRFRPATANDYHHGNFYVDVWSFVGPVFRTKMIQEIGLPLKDFFIWFDDSEYSIRMHNHGYRYCVVPDAKIHLYTDAQLAVAPLWKKYYGFRNEIYSINKYGKGLSAKLYPYFMLIKKYGAVILRKNEYQGIRTKAFKIFAKAFIDGERGKLGKTIDPIKSK</sequence>
<gene>
    <name evidence="2" type="ORF">H9901_04855</name>
</gene>
<protein>
    <submittedName>
        <fullName evidence="2">Glycosyltransferase</fullName>
        <ecNumber evidence="2">2.4.-.-</ecNumber>
    </submittedName>
</protein>
<dbReference type="Gene3D" id="3.90.550.10">
    <property type="entry name" value="Spore Coat Polysaccharide Biosynthesis Protein SpsA, Chain A"/>
    <property type="match status" value="1"/>
</dbReference>
<feature type="domain" description="Glycosyltransferase 2-like" evidence="1">
    <location>
        <begin position="7"/>
        <end position="136"/>
    </location>
</feature>
<dbReference type="PANTHER" id="PTHR43685">
    <property type="entry name" value="GLYCOSYLTRANSFERASE"/>
    <property type="match status" value="1"/>
</dbReference>
<organism evidence="2 3">
    <name type="scientific">Candidatus Paralactobacillus gallistercoris</name>
    <dbReference type="NCBI Taxonomy" id="2838724"/>
    <lineage>
        <taxon>Bacteria</taxon>
        <taxon>Bacillati</taxon>
        <taxon>Bacillota</taxon>
        <taxon>Bacilli</taxon>
        <taxon>Lactobacillales</taxon>
        <taxon>Lactobacillaceae</taxon>
        <taxon>Lactobacillus</taxon>
    </lineage>
</organism>
<accession>A0A948TJZ7</accession>
<dbReference type="Pfam" id="PF00535">
    <property type="entry name" value="Glycos_transf_2"/>
    <property type="match status" value="1"/>
</dbReference>
<dbReference type="GO" id="GO:0016757">
    <property type="term" value="F:glycosyltransferase activity"/>
    <property type="evidence" value="ECO:0007669"/>
    <property type="project" value="UniProtKB-KW"/>
</dbReference>